<dbReference type="Proteomes" id="UP000297527">
    <property type="component" value="Unassembled WGS sequence"/>
</dbReference>
<feature type="chain" id="PRO_5021514436" description="Arabinogalactan endo-beta-1,4-galactanase" evidence="6">
    <location>
        <begin position="17"/>
        <end position="370"/>
    </location>
</feature>
<dbReference type="EMBL" id="PQXN01000278">
    <property type="protein sequence ID" value="TGO47415.1"/>
    <property type="molecule type" value="Genomic_DNA"/>
</dbReference>
<evidence type="ECO:0000313" key="8">
    <source>
        <dbReference type="Proteomes" id="UP000297527"/>
    </source>
</evidence>
<keyword evidence="8" id="KW-1185">Reference proteome</keyword>
<evidence type="ECO:0000256" key="2">
    <source>
        <dbReference type="ARBA" id="ARBA00010687"/>
    </source>
</evidence>
<dbReference type="PANTHER" id="PTHR34983:SF1">
    <property type="entry name" value="ARABINOGALACTAN ENDO-BETA-1,4-GALACTANASE A"/>
    <property type="match status" value="1"/>
</dbReference>
<dbReference type="PANTHER" id="PTHR34983">
    <property type="entry name" value="ARABINOGALACTAN ENDO-BETA-1,4-GALACTANASE A"/>
    <property type="match status" value="1"/>
</dbReference>
<dbReference type="AlphaFoldDB" id="A0A4Z1HF75"/>
<dbReference type="InterPro" id="IPR017853">
    <property type="entry name" value="GH"/>
</dbReference>
<dbReference type="GO" id="GO:0045490">
    <property type="term" value="P:pectin catabolic process"/>
    <property type="evidence" value="ECO:0007669"/>
    <property type="project" value="TreeGrafter"/>
</dbReference>
<evidence type="ECO:0000256" key="3">
    <source>
        <dbReference type="ARBA" id="ARBA00012556"/>
    </source>
</evidence>
<protein>
    <recommendedName>
        <fullName evidence="3 6">Arabinogalactan endo-beta-1,4-galactanase</fullName>
        <ecNumber evidence="3 6">3.2.1.89</ecNumber>
    </recommendedName>
</protein>
<proteinExistence type="inferred from homology"/>
<organism evidence="7 8">
    <name type="scientific">Botryotinia convoluta</name>
    <dbReference type="NCBI Taxonomy" id="54673"/>
    <lineage>
        <taxon>Eukaryota</taxon>
        <taxon>Fungi</taxon>
        <taxon>Dikarya</taxon>
        <taxon>Ascomycota</taxon>
        <taxon>Pezizomycotina</taxon>
        <taxon>Leotiomycetes</taxon>
        <taxon>Helotiales</taxon>
        <taxon>Sclerotiniaceae</taxon>
        <taxon>Botryotinia</taxon>
    </lineage>
</organism>
<evidence type="ECO:0000256" key="6">
    <source>
        <dbReference type="RuleBase" id="RU361192"/>
    </source>
</evidence>
<dbReference type="InterPro" id="IPR011683">
    <property type="entry name" value="Glyco_hydro_53"/>
</dbReference>
<gene>
    <name evidence="7" type="ORF">BCON_0279g00140</name>
</gene>
<name>A0A4Z1HF75_9HELO</name>
<comment type="catalytic activity">
    <reaction evidence="1 6">
        <text>The enzyme specifically hydrolyzes (1-&gt;4)-beta-D-galactosidic linkages in type I arabinogalactans.</text>
        <dbReference type="EC" id="3.2.1.89"/>
    </reaction>
</comment>
<feature type="signal peptide" evidence="6">
    <location>
        <begin position="1"/>
        <end position="16"/>
    </location>
</feature>
<dbReference type="SUPFAM" id="SSF51445">
    <property type="entry name" value="(Trans)glycosidases"/>
    <property type="match status" value="1"/>
</dbReference>
<keyword evidence="6" id="KW-0732">Signal</keyword>
<keyword evidence="4 6" id="KW-0378">Hydrolase</keyword>
<reference evidence="7 8" key="1">
    <citation type="submission" date="2017-12" db="EMBL/GenBank/DDBJ databases">
        <title>Comparative genomics of Botrytis spp.</title>
        <authorList>
            <person name="Valero-Jimenez C.A."/>
            <person name="Tapia P."/>
            <person name="Veloso J."/>
            <person name="Silva-Moreno E."/>
            <person name="Staats M."/>
            <person name="Valdes J.H."/>
            <person name="Van Kan J.A.L."/>
        </authorList>
    </citation>
    <scope>NUCLEOTIDE SEQUENCE [LARGE SCALE GENOMIC DNA]</scope>
    <source>
        <strain evidence="7 8">MUCL11595</strain>
    </source>
</reference>
<comment type="similarity">
    <text evidence="2 6">Belongs to the glycosyl hydrolase 53 family.</text>
</comment>
<evidence type="ECO:0000313" key="7">
    <source>
        <dbReference type="EMBL" id="TGO47415.1"/>
    </source>
</evidence>
<dbReference type="EC" id="3.2.1.89" evidence="3 6"/>
<sequence length="370" mass="39859">MKFFYSVLAFAPQVFAALTYKGVDWSSVTVEEQSGYTYKNTAGTTQALETILKASGVNTVRQRIWVNPSSGQYNLAYNLALAKRAKAAGLKIYLDLHFSDTWADPSHQVNKTATHTISLSIKANFFLHQAIPSGWPTDTVGNLAWEVYNYTLAVSNAFASAGISPSIISIGNEIRAGLLWPIGTTSSYYNIASLLHSASAGIKDSTLTTKPKIMIHLDNGYSWSDQQYFYKTVLAAGPLLTTDFDMMGVSYYPFYTSAATLASLKTSLTNMASTWGKQIVVAETNWPYACPSPAYAFPSDTTSIPFSAAGQTTWIKDVAAVVAGVSGGVGLFYWEPAWINNAALGSSCSDATLFDPQGVARSSLSAFASI</sequence>
<dbReference type="Pfam" id="PF07745">
    <property type="entry name" value="Glyco_hydro_53"/>
    <property type="match status" value="2"/>
</dbReference>
<dbReference type="OrthoDB" id="110914at2759"/>
<dbReference type="GO" id="GO:0031218">
    <property type="term" value="F:arabinogalactan endo-1,4-beta-galactosidase activity"/>
    <property type="evidence" value="ECO:0007669"/>
    <property type="project" value="UniProtKB-EC"/>
</dbReference>
<keyword evidence="5 6" id="KW-0326">Glycosidase</keyword>
<comment type="caution">
    <text evidence="7">The sequence shown here is derived from an EMBL/GenBank/DDBJ whole genome shotgun (WGS) entry which is preliminary data.</text>
</comment>
<dbReference type="GO" id="GO:0015926">
    <property type="term" value="F:glucosidase activity"/>
    <property type="evidence" value="ECO:0007669"/>
    <property type="project" value="InterPro"/>
</dbReference>
<accession>A0A4Z1HF75</accession>
<evidence type="ECO:0000256" key="1">
    <source>
        <dbReference type="ARBA" id="ARBA00001695"/>
    </source>
</evidence>
<evidence type="ECO:0000256" key="4">
    <source>
        <dbReference type="ARBA" id="ARBA00022801"/>
    </source>
</evidence>
<evidence type="ECO:0000256" key="5">
    <source>
        <dbReference type="ARBA" id="ARBA00023295"/>
    </source>
</evidence>
<dbReference type="Gene3D" id="3.20.20.80">
    <property type="entry name" value="Glycosidases"/>
    <property type="match status" value="1"/>
</dbReference>